<dbReference type="Pfam" id="PF09535">
    <property type="entry name" value="Gmx_para_CXXCG"/>
    <property type="match status" value="1"/>
</dbReference>
<evidence type="ECO:0000313" key="1">
    <source>
        <dbReference type="EMBL" id="AEI63762.1"/>
    </source>
</evidence>
<dbReference type="HOGENOM" id="CLU_2936759_0_0_7"/>
<evidence type="ECO:0000313" key="2">
    <source>
        <dbReference type="Proteomes" id="UP000000488"/>
    </source>
</evidence>
<name>F8CIA3_MYXFH</name>
<dbReference type="KEGG" id="mfu:LILAB_09255"/>
<sequence length="60" mass="6509">MPILDAASLPTDMDLFKVGNFATMVVGTERFVEAVHRLGLDGIRFQELPARDGVAPPHGM</sequence>
<dbReference type="InterPro" id="IPR011750">
    <property type="entry name" value="Gmx_para_CXXCG"/>
</dbReference>
<dbReference type="AlphaFoldDB" id="F8CIA3"/>
<proteinExistence type="predicted"/>
<dbReference type="Proteomes" id="UP000000488">
    <property type="component" value="Chromosome"/>
</dbReference>
<reference evidence="1 2" key="1">
    <citation type="journal article" date="2011" name="J. Bacteriol.">
        <title>Genome sequence of the halotolerant marine bacterium Myxococcus fulvus HW-1.</title>
        <authorList>
            <person name="Li Z.F."/>
            <person name="Li X."/>
            <person name="Liu H."/>
            <person name="Liu X."/>
            <person name="Han K."/>
            <person name="Wu Z.H."/>
            <person name="Hu W."/>
            <person name="Li F.F."/>
            <person name="Li Y.Z."/>
        </authorList>
    </citation>
    <scope>NUCLEOTIDE SEQUENCE [LARGE SCALE GENOMIC DNA]</scope>
    <source>
        <strain evidence="2">ATCC BAA-855 / HW-1</strain>
    </source>
</reference>
<organism evidence="1 2">
    <name type="scientific">Myxococcus fulvus (strain ATCC BAA-855 / HW-1)</name>
    <dbReference type="NCBI Taxonomy" id="483219"/>
    <lineage>
        <taxon>Bacteria</taxon>
        <taxon>Pseudomonadati</taxon>
        <taxon>Myxococcota</taxon>
        <taxon>Myxococcia</taxon>
        <taxon>Myxococcales</taxon>
        <taxon>Cystobacterineae</taxon>
        <taxon>Myxococcaceae</taxon>
        <taxon>Myxococcus</taxon>
    </lineage>
</organism>
<accession>F8CIA3</accession>
<dbReference type="EMBL" id="CP002830">
    <property type="protein sequence ID" value="AEI63762.1"/>
    <property type="molecule type" value="Genomic_DNA"/>
</dbReference>
<gene>
    <name evidence="1" type="ordered locus">LILAB_09255</name>
</gene>
<protein>
    <submittedName>
        <fullName evidence="1">Uncharacterized protein</fullName>
    </submittedName>
</protein>